<feature type="domain" description="Glutaredoxin" evidence="1">
    <location>
        <begin position="5"/>
        <end position="43"/>
    </location>
</feature>
<dbReference type="OrthoDB" id="9794155at2"/>
<name>A0A017RWW0_9CLOT</name>
<gene>
    <name evidence="2" type="ORF">Q428_05595</name>
</gene>
<dbReference type="InterPro" id="IPR036249">
    <property type="entry name" value="Thioredoxin-like_sf"/>
</dbReference>
<sequence length="76" mass="8776">MKYLLITSKGCNRCEIAKKLLEENGMEFKEVDAFSPEGIDAILTYNTNTNPAIIDTINKRVYSISEFREFIRLKNI</sequence>
<reference evidence="2 3" key="1">
    <citation type="journal article" date="2014" name="Genome Announc.">
        <title>Draft Genome Sequence of Fervidicella metallireducens Strain AeBT, an Iron-Reducing Thermoanaerobe from the Great Artesian Basin.</title>
        <authorList>
            <person name="Patel B.K."/>
        </authorList>
    </citation>
    <scope>NUCLEOTIDE SEQUENCE [LARGE SCALE GENOMIC DNA]</scope>
    <source>
        <strain evidence="2 3">AeB</strain>
    </source>
</reference>
<dbReference type="SUPFAM" id="SSF52833">
    <property type="entry name" value="Thioredoxin-like"/>
    <property type="match status" value="1"/>
</dbReference>
<accession>A0A017RWW0</accession>
<comment type="caution">
    <text evidence="2">The sequence shown here is derived from an EMBL/GenBank/DDBJ whole genome shotgun (WGS) entry which is preliminary data.</text>
</comment>
<evidence type="ECO:0000259" key="1">
    <source>
        <dbReference type="Pfam" id="PF00462"/>
    </source>
</evidence>
<dbReference type="Pfam" id="PF00462">
    <property type="entry name" value="Glutaredoxin"/>
    <property type="match status" value="1"/>
</dbReference>
<evidence type="ECO:0000313" key="3">
    <source>
        <dbReference type="Proteomes" id="UP000019681"/>
    </source>
</evidence>
<organism evidence="2 3">
    <name type="scientific">Fervidicella metallireducens AeB</name>
    <dbReference type="NCBI Taxonomy" id="1403537"/>
    <lineage>
        <taxon>Bacteria</taxon>
        <taxon>Bacillati</taxon>
        <taxon>Bacillota</taxon>
        <taxon>Clostridia</taxon>
        <taxon>Eubacteriales</taxon>
        <taxon>Clostridiaceae</taxon>
        <taxon>Fervidicella</taxon>
    </lineage>
</organism>
<dbReference type="Proteomes" id="UP000019681">
    <property type="component" value="Unassembled WGS sequence"/>
</dbReference>
<dbReference type="STRING" id="1403537.Q428_05595"/>
<dbReference type="AlphaFoldDB" id="A0A017RWW0"/>
<protein>
    <recommendedName>
        <fullName evidence="1">Glutaredoxin domain-containing protein</fullName>
    </recommendedName>
</protein>
<dbReference type="RefSeq" id="WP_035378902.1">
    <property type="nucleotide sequence ID" value="NZ_AZQP01000012.1"/>
</dbReference>
<evidence type="ECO:0000313" key="2">
    <source>
        <dbReference type="EMBL" id="EYE88894.1"/>
    </source>
</evidence>
<dbReference type="Gene3D" id="3.40.30.10">
    <property type="entry name" value="Glutaredoxin"/>
    <property type="match status" value="1"/>
</dbReference>
<keyword evidence="3" id="KW-1185">Reference proteome</keyword>
<dbReference type="EMBL" id="AZQP01000012">
    <property type="protein sequence ID" value="EYE88894.1"/>
    <property type="molecule type" value="Genomic_DNA"/>
</dbReference>
<proteinExistence type="predicted"/>
<dbReference type="InterPro" id="IPR002109">
    <property type="entry name" value="Glutaredoxin"/>
</dbReference>